<feature type="domain" description="N-acetyltransferase" evidence="1">
    <location>
        <begin position="140"/>
        <end position="282"/>
    </location>
</feature>
<dbReference type="Proteomes" id="UP000176050">
    <property type="component" value="Chromosome"/>
</dbReference>
<dbReference type="GO" id="GO:0016747">
    <property type="term" value="F:acyltransferase activity, transferring groups other than amino-acyl groups"/>
    <property type="evidence" value="ECO:0007669"/>
    <property type="project" value="InterPro"/>
</dbReference>
<sequence>MTKYKSYDILNESFIDEVKNLVREEFFNHYYLINIIAEVFERRAQFDEAYIVQDSLDSWIIGFSAFGNYLLYGKNWTESQVKISIKNIEESNIENGFHLAGTFDLLQEIKSKVSIENKVFKERIFYSCKELVQHNGNIDVNIGYGKMGYHQEITKMVCDYFEYEYKGTNNKEFSEILPQTYNQILNRTIWQITDSNEIIGFCSIIETTVGLPIVGSFFIKESHRKRGYGSELLNKVTQNLLKENSEVWLMSDMNDIGSNKIFVKLGYKPVYQTGDYIIHQKK</sequence>
<protein>
    <recommendedName>
        <fullName evidence="1">N-acetyltransferase domain-containing protein</fullName>
    </recommendedName>
</protein>
<accession>A0A1D8P9K7</accession>
<dbReference type="SUPFAM" id="SSF55729">
    <property type="entry name" value="Acyl-CoA N-acyltransferases (Nat)"/>
    <property type="match status" value="1"/>
</dbReference>
<dbReference type="InterPro" id="IPR000182">
    <property type="entry name" value="GNAT_dom"/>
</dbReference>
<dbReference type="CDD" id="cd04301">
    <property type="entry name" value="NAT_SF"/>
    <property type="match status" value="1"/>
</dbReference>
<dbReference type="EMBL" id="CP017478">
    <property type="protein sequence ID" value="AOW21223.1"/>
    <property type="molecule type" value="Genomic_DNA"/>
</dbReference>
<gene>
    <name evidence="2" type="ORF">LPB138_11260</name>
</gene>
<dbReference type="STRING" id="1850246.LPB138_11260"/>
<proteinExistence type="predicted"/>
<dbReference type="KEGG" id="lul:LPB138_11260"/>
<keyword evidence="3" id="KW-1185">Reference proteome</keyword>
<dbReference type="AlphaFoldDB" id="A0A1D8P9K7"/>
<dbReference type="PROSITE" id="PS51186">
    <property type="entry name" value="GNAT"/>
    <property type="match status" value="1"/>
</dbReference>
<reference evidence="2 3" key="1">
    <citation type="submission" date="2016-10" db="EMBL/GenBank/DDBJ databases">
        <title>Lutibacter sp. LPB0138, isolated from marine gastropod.</title>
        <authorList>
            <person name="Kim E."/>
            <person name="Yi H."/>
        </authorList>
    </citation>
    <scope>NUCLEOTIDE SEQUENCE [LARGE SCALE GENOMIC DNA]</scope>
    <source>
        <strain evidence="2 3">LPB0138</strain>
    </source>
</reference>
<name>A0A1D8P9K7_9FLAO</name>
<dbReference type="Gene3D" id="3.40.630.30">
    <property type="match status" value="1"/>
</dbReference>
<organism evidence="2 3">
    <name type="scientific">Urechidicola croceus</name>
    <dbReference type="NCBI Taxonomy" id="1850246"/>
    <lineage>
        <taxon>Bacteria</taxon>
        <taxon>Pseudomonadati</taxon>
        <taxon>Bacteroidota</taxon>
        <taxon>Flavobacteriia</taxon>
        <taxon>Flavobacteriales</taxon>
        <taxon>Flavobacteriaceae</taxon>
        <taxon>Urechidicola</taxon>
    </lineage>
</organism>
<evidence type="ECO:0000313" key="3">
    <source>
        <dbReference type="Proteomes" id="UP000176050"/>
    </source>
</evidence>
<dbReference type="InterPro" id="IPR016181">
    <property type="entry name" value="Acyl_CoA_acyltransferase"/>
</dbReference>
<dbReference type="Pfam" id="PF00583">
    <property type="entry name" value="Acetyltransf_1"/>
    <property type="match status" value="1"/>
</dbReference>
<evidence type="ECO:0000313" key="2">
    <source>
        <dbReference type="EMBL" id="AOW21223.1"/>
    </source>
</evidence>
<evidence type="ECO:0000259" key="1">
    <source>
        <dbReference type="PROSITE" id="PS51186"/>
    </source>
</evidence>